<dbReference type="SUPFAM" id="SSF56091">
    <property type="entry name" value="DNA ligase/mRNA capping enzyme, catalytic domain"/>
    <property type="match status" value="1"/>
</dbReference>
<dbReference type="InterPro" id="IPR052732">
    <property type="entry name" value="Cell-binding_unc_protein"/>
</dbReference>
<dbReference type="PANTHER" id="PTHR43883">
    <property type="entry name" value="SLR0207 PROTEIN"/>
    <property type="match status" value="1"/>
</dbReference>
<dbReference type="InterPro" id="IPR021122">
    <property type="entry name" value="RNA_ligase_dom_REL/Rnl2"/>
</dbReference>
<feature type="domain" description="RNA ligase" evidence="2">
    <location>
        <begin position="47"/>
        <end position="210"/>
    </location>
</feature>
<dbReference type="RefSeq" id="WP_013763692.1">
    <property type="nucleotide sequence ID" value="NC_015510.1"/>
</dbReference>
<evidence type="ECO:0000313" key="4">
    <source>
        <dbReference type="Proteomes" id="UP000008461"/>
    </source>
</evidence>
<organism evidence="3 4">
    <name type="scientific">Haliscomenobacter hydrossis (strain ATCC 27775 / DSM 1100 / LMG 10767 / O)</name>
    <dbReference type="NCBI Taxonomy" id="760192"/>
    <lineage>
        <taxon>Bacteria</taxon>
        <taxon>Pseudomonadati</taxon>
        <taxon>Bacteroidota</taxon>
        <taxon>Saprospiria</taxon>
        <taxon>Saprospirales</taxon>
        <taxon>Haliscomenobacteraceae</taxon>
        <taxon>Haliscomenobacter</taxon>
    </lineage>
</organism>
<dbReference type="Pfam" id="PF09414">
    <property type="entry name" value="RNA_ligase"/>
    <property type="match status" value="1"/>
</dbReference>
<dbReference type="HOGENOM" id="CLU_1097659_0_0_10"/>
<feature type="region of interest" description="Disordered" evidence="1">
    <location>
        <begin position="1"/>
        <end position="29"/>
    </location>
</feature>
<evidence type="ECO:0000259" key="2">
    <source>
        <dbReference type="Pfam" id="PF09414"/>
    </source>
</evidence>
<dbReference type="Proteomes" id="UP000008461">
    <property type="component" value="Chromosome"/>
</dbReference>
<gene>
    <name evidence="3" type="ordered locus">Halhy_1242</name>
</gene>
<proteinExistence type="predicted"/>
<dbReference type="EMBL" id="CP002691">
    <property type="protein sequence ID" value="AEE49137.1"/>
    <property type="molecule type" value="Genomic_DNA"/>
</dbReference>
<dbReference type="STRING" id="760192.Halhy_1242"/>
<name>F4KU01_HALH1</name>
<evidence type="ECO:0000256" key="1">
    <source>
        <dbReference type="SAM" id="MobiDB-lite"/>
    </source>
</evidence>
<dbReference type="OrthoDB" id="506510at2"/>
<dbReference type="eggNOG" id="COG1793">
    <property type="taxonomic scope" value="Bacteria"/>
</dbReference>
<keyword evidence="4" id="KW-1185">Reference proteome</keyword>
<reference key="2">
    <citation type="submission" date="2011-04" db="EMBL/GenBank/DDBJ databases">
        <title>Complete sequence of chromosome of Haliscomenobacter hydrossis DSM 1100.</title>
        <authorList>
            <consortium name="US DOE Joint Genome Institute (JGI-PGF)"/>
            <person name="Lucas S."/>
            <person name="Han J."/>
            <person name="Lapidus A."/>
            <person name="Bruce D."/>
            <person name="Goodwin L."/>
            <person name="Pitluck S."/>
            <person name="Peters L."/>
            <person name="Kyrpides N."/>
            <person name="Mavromatis K."/>
            <person name="Ivanova N."/>
            <person name="Ovchinnikova G."/>
            <person name="Pagani I."/>
            <person name="Daligault H."/>
            <person name="Detter J.C."/>
            <person name="Han C."/>
            <person name="Land M."/>
            <person name="Hauser L."/>
            <person name="Markowitz V."/>
            <person name="Cheng J.-F."/>
            <person name="Hugenholtz P."/>
            <person name="Woyke T."/>
            <person name="Wu D."/>
            <person name="Verbarg S."/>
            <person name="Frueling A."/>
            <person name="Brambilla E."/>
            <person name="Klenk H.-P."/>
            <person name="Eisen J.A."/>
        </authorList>
    </citation>
    <scope>NUCLEOTIDE SEQUENCE</scope>
    <source>
        <strain>DSM 1100</strain>
    </source>
</reference>
<evidence type="ECO:0000313" key="3">
    <source>
        <dbReference type="EMBL" id="AEE49137.1"/>
    </source>
</evidence>
<reference evidence="3 4" key="1">
    <citation type="journal article" date="2011" name="Stand. Genomic Sci.">
        <title>Complete genome sequence of Haliscomenobacter hydrossis type strain (O).</title>
        <authorList>
            <consortium name="US DOE Joint Genome Institute (JGI-PGF)"/>
            <person name="Daligault H."/>
            <person name="Lapidus A."/>
            <person name="Zeytun A."/>
            <person name="Nolan M."/>
            <person name="Lucas S."/>
            <person name="Del Rio T.G."/>
            <person name="Tice H."/>
            <person name="Cheng J.F."/>
            <person name="Tapia R."/>
            <person name="Han C."/>
            <person name="Goodwin L."/>
            <person name="Pitluck S."/>
            <person name="Liolios K."/>
            <person name="Pagani I."/>
            <person name="Ivanova N."/>
            <person name="Huntemann M."/>
            <person name="Mavromatis K."/>
            <person name="Mikhailova N."/>
            <person name="Pati A."/>
            <person name="Chen A."/>
            <person name="Palaniappan K."/>
            <person name="Land M."/>
            <person name="Hauser L."/>
            <person name="Brambilla E.M."/>
            <person name="Rohde M."/>
            <person name="Verbarg S."/>
            <person name="Goker M."/>
            <person name="Bristow J."/>
            <person name="Eisen J.A."/>
            <person name="Markowitz V."/>
            <person name="Hugenholtz P."/>
            <person name="Kyrpides N.C."/>
            <person name="Klenk H.P."/>
            <person name="Woyke T."/>
        </authorList>
    </citation>
    <scope>NUCLEOTIDE SEQUENCE [LARGE SCALE GENOMIC DNA]</scope>
    <source>
        <strain evidence="4">ATCC 27775 / DSM 1100 / LMG 10767 / O</strain>
    </source>
</reference>
<dbReference type="AlphaFoldDB" id="F4KU01"/>
<protein>
    <recommendedName>
        <fullName evidence="2">RNA ligase domain-containing protein</fullName>
    </recommendedName>
</protein>
<dbReference type="KEGG" id="hhy:Halhy_1242"/>
<sequence length="238" mass="26780">MAKPLGHKSYGSIPHLPGSRLGSGDHHCPEGQARIALEQTRDAKDLIIVQEKLDGSNVGIAKLNGDIIPLVRSGHHANTSPYAQHHHFAQWVQSRKKLFESVLLEGERLCGEWLLQAHGTRYDLAGREPFVAFDLLYNRHERVIFEELQSRLDRVEVAIVPTVYVGHQALPIAQAMHLLQESHYGAIDPVEGAIWRVEREGKVEFLAKYVRPDKIDGRYLPEVTGNGHSIWNLSMTIL</sequence>
<accession>F4KU01</accession>
<dbReference type="Gene3D" id="3.30.470.30">
    <property type="entry name" value="DNA ligase/mRNA capping enzyme"/>
    <property type="match status" value="1"/>
</dbReference>
<dbReference type="PANTHER" id="PTHR43883:SF1">
    <property type="entry name" value="GLUCONOKINASE"/>
    <property type="match status" value="1"/>
</dbReference>